<dbReference type="InterPro" id="IPR050483">
    <property type="entry name" value="CoA-transferase_III_domain"/>
</dbReference>
<dbReference type="OrthoDB" id="9797653at2"/>
<evidence type="ECO:0000313" key="2">
    <source>
        <dbReference type="EMBL" id="EKN66972.1"/>
    </source>
</evidence>
<protein>
    <submittedName>
        <fullName evidence="2">Formyl-CoA transferase</fullName>
    </submittedName>
</protein>
<evidence type="ECO:0000256" key="1">
    <source>
        <dbReference type="ARBA" id="ARBA00022679"/>
    </source>
</evidence>
<dbReference type="EMBL" id="AJLS01000097">
    <property type="protein sequence ID" value="EKN66972.1"/>
    <property type="molecule type" value="Genomic_DNA"/>
</dbReference>
<keyword evidence="3" id="KW-1185">Reference proteome</keyword>
<evidence type="ECO:0000313" key="3">
    <source>
        <dbReference type="Proteomes" id="UP000006316"/>
    </source>
</evidence>
<accession>K6D393</accession>
<dbReference type="Gene3D" id="3.40.50.10540">
    <property type="entry name" value="Crotonobetainyl-coa:carnitine coa-transferase, domain 1"/>
    <property type="match status" value="1"/>
</dbReference>
<dbReference type="AlphaFoldDB" id="K6D393"/>
<dbReference type="GO" id="GO:0008410">
    <property type="term" value="F:CoA-transferase activity"/>
    <property type="evidence" value="ECO:0007669"/>
    <property type="project" value="TreeGrafter"/>
</dbReference>
<name>K6D393_9BACI</name>
<dbReference type="PATRIC" id="fig|1117379.3.peg.2853"/>
<dbReference type="Proteomes" id="UP000006316">
    <property type="component" value="Unassembled WGS sequence"/>
</dbReference>
<dbReference type="Gene3D" id="3.30.1540.10">
    <property type="entry name" value="formyl-coa transferase, domain 3"/>
    <property type="match status" value="1"/>
</dbReference>
<proteinExistence type="predicted"/>
<dbReference type="Pfam" id="PF02515">
    <property type="entry name" value="CoA_transf_3"/>
    <property type="match status" value="1"/>
</dbReference>
<gene>
    <name evidence="2" type="ORF">BABA_13827</name>
</gene>
<dbReference type="RefSeq" id="WP_007085764.1">
    <property type="nucleotide sequence ID" value="NZ_AJLS01000097.1"/>
</dbReference>
<reference evidence="2 3" key="1">
    <citation type="journal article" date="2012" name="Front. Microbiol.">
        <title>Redundancy and modularity in membrane-associated dissimilatory nitrate reduction in Bacillus.</title>
        <authorList>
            <person name="Heylen K."/>
            <person name="Keltjens J."/>
        </authorList>
    </citation>
    <scope>NUCLEOTIDE SEQUENCE [LARGE SCALE GENOMIC DNA]</scope>
    <source>
        <strain evidence="3">LMG 21833T</strain>
    </source>
</reference>
<dbReference type="PANTHER" id="PTHR48207:SF3">
    <property type="entry name" value="SUCCINATE--HYDROXYMETHYLGLUTARATE COA-TRANSFERASE"/>
    <property type="match status" value="1"/>
</dbReference>
<dbReference type="InterPro" id="IPR003673">
    <property type="entry name" value="CoA-Trfase_fam_III"/>
</dbReference>
<dbReference type="InterPro" id="IPR044855">
    <property type="entry name" value="CoA-Trfase_III_dom3_sf"/>
</dbReference>
<keyword evidence="1 2" id="KW-0808">Transferase</keyword>
<dbReference type="SUPFAM" id="SSF89796">
    <property type="entry name" value="CoA-transferase family III (CaiB/BaiF)"/>
    <property type="match status" value="1"/>
</dbReference>
<sequence>MEGNTDNGALAGIRVLDLTRLLPGPYSTLMLGDLGAEIIKVEEKGRGDYTREMLRGIYYSVNRNKKSISLDMKKHEGRQIIWDLAKVCDVVIEGFRPGVVERLGVDYETIKKVNPEIIYCSISGYGQDGPYRLEPGHDLNYLAVAGTMSIPGQLGQPPNRSGLPVADLSSAMFATVSILAALMARTRTKKGQYIDVSMTDGVFSWASTRLGDYMIDQEMTPAEEMEHISATNDLFETKDGKRIALGVLEDPFWIGLCKSIGREELLYDKRYKTNELRKENKHSLHKLLMDVFIQKDQAVWMEELLANKVPASKVNNAEEAFHDPQLQARGMVERLFVPALHKEIYQVPFPVKFSETPAEIKFAPPELGEHTEEILKSVLGYPENKIAQLKSMDLF</sequence>
<dbReference type="InterPro" id="IPR023606">
    <property type="entry name" value="CoA-Trfase_III_dom_1_sf"/>
</dbReference>
<dbReference type="PANTHER" id="PTHR48207">
    <property type="entry name" value="SUCCINATE--HYDROXYMETHYLGLUTARATE COA-TRANSFERASE"/>
    <property type="match status" value="1"/>
</dbReference>
<dbReference type="eggNOG" id="COG1804">
    <property type="taxonomic scope" value="Bacteria"/>
</dbReference>
<comment type="caution">
    <text evidence="2">The sequence shown here is derived from an EMBL/GenBank/DDBJ whole genome shotgun (WGS) entry which is preliminary data.</text>
</comment>
<dbReference type="STRING" id="1117379.BABA_13827"/>
<organism evidence="2 3">
    <name type="scientific">Neobacillus bataviensis LMG 21833</name>
    <dbReference type="NCBI Taxonomy" id="1117379"/>
    <lineage>
        <taxon>Bacteria</taxon>
        <taxon>Bacillati</taxon>
        <taxon>Bacillota</taxon>
        <taxon>Bacilli</taxon>
        <taxon>Bacillales</taxon>
        <taxon>Bacillaceae</taxon>
        <taxon>Neobacillus</taxon>
    </lineage>
</organism>